<keyword evidence="3" id="KW-1185">Reference proteome</keyword>
<keyword evidence="1" id="KW-1133">Transmembrane helix</keyword>
<keyword evidence="1" id="KW-0472">Membrane</keyword>
<reference evidence="2 3" key="1">
    <citation type="submission" date="2018-12" db="EMBL/GenBank/DDBJ databases">
        <authorList>
            <consortium name="Pathogen Informatics"/>
        </authorList>
    </citation>
    <scope>NUCLEOTIDE SEQUENCE [LARGE SCALE GENOMIC DNA]</scope>
    <source>
        <strain evidence="2 3">NCTC10485</strain>
    </source>
</reference>
<dbReference type="AlphaFoldDB" id="A0A3S4TIS3"/>
<dbReference type="EMBL" id="LR134355">
    <property type="protein sequence ID" value="VEG45590.1"/>
    <property type="molecule type" value="Genomic_DNA"/>
</dbReference>
<sequence length="34" mass="3965">MPVVLFFELMLVAAVVVITWFAIYTLYRLITDES</sequence>
<evidence type="ECO:0000313" key="3">
    <source>
        <dbReference type="Proteomes" id="UP000282551"/>
    </source>
</evidence>
<protein>
    <submittedName>
        <fullName evidence="2">Membrane protein</fullName>
    </submittedName>
</protein>
<gene>
    <name evidence="2" type="ORF">NCTC10485_00664</name>
</gene>
<organism evidence="2 3">
    <name type="scientific">Mycolicibacterium chitae</name>
    <name type="common">Mycobacterium chitae</name>
    <dbReference type="NCBI Taxonomy" id="1792"/>
    <lineage>
        <taxon>Bacteria</taxon>
        <taxon>Bacillati</taxon>
        <taxon>Actinomycetota</taxon>
        <taxon>Actinomycetes</taxon>
        <taxon>Mycobacteriales</taxon>
        <taxon>Mycobacteriaceae</taxon>
        <taxon>Mycolicibacterium</taxon>
    </lineage>
</organism>
<evidence type="ECO:0000313" key="2">
    <source>
        <dbReference type="EMBL" id="VEG45590.1"/>
    </source>
</evidence>
<dbReference type="Proteomes" id="UP000282551">
    <property type="component" value="Chromosome"/>
</dbReference>
<keyword evidence="1" id="KW-0812">Transmembrane</keyword>
<name>A0A3S4TIS3_MYCCI</name>
<proteinExistence type="predicted"/>
<accession>A0A3S4TIS3</accession>
<evidence type="ECO:0000256" key="1">
    <source>
        <dbReference type="SAM" id="Phobius"/>
    </source>
</evidence>
<feature type="transmembrane region" description="Helical" evidence="1">
    <location>
        <begin position="6"/>
        <end position="27"/>
    </location>
</feature>